<dbReference type="PROSITE" id="PS52004">
    <property type="entry name" value="KS3_2"/>
    <property type="match status" value="1"/>
</dbReference>
<dbReference type="InterPro" id="IPR017568">
    <property type="entry name" value="3-oxoacyl-ACP_synth-2"/>
</dbReference>
<keyword evidence="19" id="KW-1185">Reference proteome</keyword>
<evidence type="ECO:0000256" key="12">
    <source>
        <dbReference type="ARBA" id="ARBA00047318"/>
    </source>
</evidence>
<dbReference type="GO" id="GO:0005829">
    <property type="term" value="C:cytosol"/>
    <property type="evidence" value="ECO:0007669"/>
    <property type="project" value="TreeGrafter"/>
</dbReference>
<keyword evidence="7" id="KW-0276">Fatty acid metabolism</keyword>
<evidence type="ECO:0000256" key="8">
    <source>
        <dbReference type="ARBA" id="ARBA00023098"/>
    </source>
</evidence>
<dbReference type="Proteomes" id="UP000001549">
    <property type="component" value="Chromosome"/>
</dbReference>
<proteinExistence type="inferred from homology"/>
<protein>
    <recommendedName>
        <fullName evidence="4 14">3-oxoacyl-[acyl-carrier-protein] synthase 2</fullName>
        <ecNumber evidence="3 14">2.3.1.179</ecNumber>
    </recommendedName>
</protein>
<keyword evidence="9 14" id="KW-0275">Fatty acid biosynthesis</keyword>
<dbReference type="Pfam" id="PF00109">
    <property type="entry name" value="ketoacyl-synt"/>
    <property type="match status" value="1"/>
</dbReference>
<dbReference type="RefSeq" id="WP_013874734.1">
    <property type="nucleotide sequence ID" value="NC_015656.1"/>
</dbReference>
<sequence>MTATPRQVVVTGLGATTPLGGDVASTWEGLLAGRSGVRRLTDEWVEQLPVHIAAPVAVEPPLERLEARTLDRVQQLALVAAREAWADAGTPEVDPERLAAVVGSGIGGVLTLLNQYDVLRERGPRRVSPHVVPMLMPNGPAATVGLAFTARAGVHAPVSACASGAEAIGYALDMIRAGRADVAITGGSEAAIHPLPLAGFAQMQALSRRNDAPQAASRPFDKGRDGFILGEGAGALVLESAEHAAARGARVYATLAGSGTSADAYHVTAPEPSGAGAARAVRAALRSGGLTASDLVHINAHGTSTPIGDVAEAHALRAALGDALDRVAVTSTKSMTGHLLGAAGAVEAVIAVLTLRDKIVPATRNLDALDDEIDLDVVSIDNRSILAGAVLSNSFGFGGHDVCLAFTP</sequence>
<keyword evidence="10 14" id="KW-0012">Acyltransferase</keyword>
<dbReference type="PANTHER" id="PTHR11712">
    <property type="entry name" value="POLYKETIDE SYNTHASE-RELATED"/>
    <property type="match status" value="1"/>
</dbReference>
<dbReference type="PIRSF" id="PIRSF000447">
    <property type="entry name" value="KAS_II"/>
    <property type="match status" value="1"/>
</dbReference>
<keyword evidence="8" id="KW-0443">Lipid metabolism</keyword>
<evidence type="ECO:0000256" key="14">
    <source>
        <dbReference type="PIRNR" id="PIRNR000447"/>
    </source>
</evidence>
<dbReference type="InterPro" id="IPR014030">
    <property type="entry name" value="Ketoacyl_synth_N"/>
</dbReference>
<reference evidence="18 19" key="1">
    <citation type="submission" date="2011-05" db="EMBL/GenBank/DDBJ databases">
        <title>Complete sequence of chromosome of Frankia symbiont of Datisca glomerata.</title>
        <authorList>
            <consortium name="US DOE Joint Genome Institute"/>
            <person name="Lucas S."/>
            <person name="Han J."/>
            <person name="Lapidus A."/>
            <person name="Cheng J.-F."/>
            <person name="Goodwin L."/>
            <person name="Pitluck S."/>
            <person name="Peters L."/>
            <person name="Mikhailova N."/>
            <person name="Chertkov O."/>
            <person name="Teshima H."/>
            <person name="Han C."/>
            <person name="Tapia R."/>
            <person name="Land M."/>
            <person name="Hauser L."/>
            <person name="Kyrpides N."/>
            <person name="Ivanova N."/>
            <person name="Pagani I."/>
            <person name="Berry A."/>
            <person name="Pawlowski K."/>
            <person name="Persson T."/>
            <person name="Vanden Heuvel B."/>
            <person name="Benson D."/>
            <person name="Woyke T."/>
        </authorList>
    </citation>
    <scope>NUCLEOTIDE SEQUENCE [LARGE SCALE GENOMIC DNA]</scope>
    <source>
        <strain evidence="19">4085684</strain>
    </source>
</reference>
<evidence type="ECO:0000256" key="1">
    <source>
        <dbReference type="ARBA" id="ARBA00005194"/>
    </source>
</evidence>
<dbReference type="CDD" id="cd00834">
    <property type="entry name" value="KAS_I_II"/>
    <property type="match status" value="1"/>
</dbReference>
<dbReference type="FunFam" id="3.40.47.10:FF:000029">
    <property type="entry name" value="3-oxoacyl-[acyl-carrier-protein] synthase 1"/>
    <property type="match status" value="1"/>
</dbReference>
<evidence type="ECO:0000256" key="5">
    <source>
        <dbReference type="ARBA" id="ARBA00022516"/>
    </source>
</evidence>
<evidence type="ECO:0000256" key="2">
    <source>
        <dbReference type="ARBA" id="ARBA00008467"/>
    </source>
</evidence>
<dbReference type="GO" id="GO:0030497">
    <property type="term" value="P:fatty acid elongation"/>
    <property type="evidence" value="ECO:0007669"/>
    <property type="project" value="UniProtKB-ARBA"/>
</dbReference>
<dbReference type="Pfam" id="PF02801">
    <property type="entry name" value="Ketoacyl-synt_C"/>
    <property type="match status" value="1"/>
</dbReference>
<dbReference type="InterPro" id="IPR016039">
    <property type="entry name" value="Thiolase-like"/>
</dbReference>
<evidence type="ECO:0000256" key="16">
    <source>
        <dbReference type="RuleBase" id="RU003694"/>
    </source>
</evidence>
<gene>
    <name evidence="18" type="ordered locus">FsymDg_3571</name>
</gene>
<dbReference type="InterPro" id="IPR014031">
    <property type="entry name" value="Ketoacyl_synth_C"/>
</dbReference>
<evidence type="ECO:0000256" key="7">
    <source>
        <dbReference type="ARBA" id="ARBA00022832"/>
    </source>
</evidence>
<evidence type="ECO:0000313" key="18">
    <source>
        <dbReference type="EMBL" id="AEH10850.1"/>
    </source>
</evidence>
<dbReference type="Gene3D" id="3.40.47.10">
    <property type="match status" value="2"/>
</dbReference>
<dbReference type="KEGG" id="fsy:FsymDg_3571"/>
<dbReference type="eggNOG" id="COG0304">
    <property type="taxonomic scope" value="Bacteria"/>
</dbReference>
<evidence type="ECO:0000256" key="4">
    <source>
        <dbReference type="ARBA" id="ARBA00014657"/>
    </source>
</evidence>
<feature type="domain" description="Ketosynthase family 3 (KS3)" evidence="17">
    <location>
        <begin position="5"/>
        <end position="408"/>
    </location>
</feature>
<comment type="pathway">
    <text evidence="1 14">Lipid metabolism; fatty acid biosynthesis.</text>
</comment>
<keyword evidence="6 14" id="KW-0808">Transferase</keyword>
<dbReference type="AlphaFoldDB" id="F8B2G9"/>
<dbReference type="SMART" id="SM00825">
    <property type="entry name" value="PKS_KS"/>
    <property type="match status" value="1"/>
</dbReference>
<dbReference type="PANTHER" id="PTHR11712:SF336">
    <property type="entry name" value="3-OXOACYL-[ACYL-CARRIER-PROTEIN] SYNTHASE, MITOCHONDRIAL"/>
    <property type="match status" value="1"/>
</dbReference>
<dbReference type="InterPro" id="IPR000794">
    <property type="entry name" value="Beta-ketoacyl_synthase"/>
</dbReference>
<accession>F8B2G9</accession>
<comment type="function">
    <text evidence="11 14">Involved in the type II fatty acid elongation cycle. Catalyzes the elongation of a wide range of acyl-ACP by the addition of two carbons from malonyl-ACP to an acyl acceptor. Can efficiently catalyze the conversion of palmitoleoyl-ACP (cis-hexadec-9-enoyl-ACP) to cis-vaccenoyl-ACP (cis-octadec-11-enoyl-ACP), an essential step in the thermal regulation of fatty acid composition.</text>
</comment>
<organism evidence="18 19">
    <name type="scientific">Candidatus Protofrankia datiscae</name>
    <dbReference type="NCBI Taxonomy" id="2716812"/>
    <lineage>
        <taxon>Bacteria</taxon>
        <taxon>Bacillati</taxon>
        <taxon>Actinomycetota</taxon>
        <taxon>Actinomycetes</taxon>
        <taxon>Frankiales</taxon>
        <taxon>Frankiaceae</taxon>
        <taxon>Protofrankia</taxon>
    </lineage>
</organism>
<comment type="catalytic activity">
    <reaction evidence="13 14">
        <text>a fatty acyl-[ACP] + malonyl-[ACP] + H(+) = a 3-oxoacyl-[ACP] + holo-[ACP] + CO2</text>
        <dbReference type="Rhea" id="RHEA:22836"/>
        <dbReference type="Rhea" id="RHEA-COMP:9623"/>
        <dbReference type="Rhea" id="RHEA-COMP:9685"/>
        <dbReference type="Rhea" id="RHEA-COMP:9916"/>
        <dbReference type="Rhea" id="RHEA-COMP:14125"/>
        <dbReference type="ChEBI" id="CHEBI:15378"/>
        <dbReference type="ChEBI" id="CHEBI:16526"/>
        <dbReference type="ChEBI" id="CHEBI:64479"/>
        <dbReference type="ChEBI" id="CHEBI:78449"/>
        <dbReference type="ChEBI" id="CHEBI:78776"/>
        <dbReference type="ChEBI" id="CHEBI:138651"/>
    </reaction>
</comment>
<evidence type="ECO:0000256" key="11">
    <source>
        <dbReference type="ARBA" id="ARBA00024006"/>
    </source>
</evidence>
<feature type="active site" description="For beta-ketoacyl synthase activity" evidence="15">
    <location>
        <position position="161"/>
    </location>
</feature>
<evidence type="ECO:0000256" key="15">
    <source>
        <dbReference type="PIRSR" id="PIRSR000447-1"/>
    </source>
</evidence>
<dbReference type="FunFam" id="3.40.47.10:FF:000018">
    <property type="entry name" value="3-oxoacyl-[acyl-carrier-protein] synthase 2"/>
    <property type="match status" value="1"/>
</dbReference>
<evidence type="ECO:0000256" key="3">
    <source>
        <dbReference type="ARBA" id="ARBA00012356"/>
    </source>
</evidence>
<dbReference type="NCBIfam" id="TIGR03150">
    <property type="entry name" value="fabF"/>
    <property type="match status" value="1"/>
</dbReference>
<dbReference type="NCBIfam" id="NF005589">
    <property type="entry name" value="PRK07314.1"/>
    <property type="match status" value="1"/>
</dbReference>
<dbReference type="EMBL" id="CP002801">
    <property type="protein sequence ID" value="AEH10850.1"/>
    <property type="molecule type" value="Genomic_DNA"/>
</dbReference>
<evidence type="ECO:0000313" key="19">
    <source>
        <dbReference type="Proteomes" id="UP000001549"/>
    </source>
</evidence>
<keyword evidence="5 14" id="KW-0444">Lipid biosynthesis</keyword>
<name>F8B2G9_9ACTN</name>
<dbReference type="HOGENOM" id="CLU_000022_69_2_11"/>
<evidence type="ECO:0000256" key="9">
    <source>
        <dbReference type="ARBA" id="ARBA00023160"/>
    </source>
</evidence>
<dbReference type="InterPro" id="IPR020841">
    <property type="entry name" value="PKS_Beta-ketoAc_synthase_dom"/>
</dbReference>
<dbReference type="EC" id="2.3.1.179" evidence="3 14"/>
<evidence type="ECO:0000256" key="6">
    <source>
        <dbReference type="ARBA" id="ARBA00022679"/>
    </source>
</evidence>
<dbReference type="GO" id="GO:0004315">
    <property type="term" value="F:3-oxoacyl-[acyl-carrier-protein] synthase activity"/>
    <property type="evidence" value="ECO:0007669"/>
    <property type="project" value="UniProtKB-UniRule"/>
</dbReference>
<dbReference type="STRING" id="656024.FsymDg_3571"/>
<comment type="similarity">
    <text evidence="2 14 16">Belongs to the thiolase-like superfamily. Beta-ketoacyl-ACP synthases family.</text>
</comment>
<evidence type="ECO:0000256" key="10">
    <source>
        <dbReference type="ARBA" id="ARBA00023315"/>
    </source>
</evidence>
<dbReference type="SUPFAM" id="SSF53901">
    <property type="entry name" value="Thiolase-like"/>
    <property type="match status" value="2"/>
</dbReference>
<dbReference type="UniPathway" id="UPA00094"/>
<evidence type="ECO:0000256" key="13">
    <source>
        <dbReference type="ARBA" id="ARBA00047659"/>
    </source>
</evidence>
<evidence type="ECO:0000259" key="17">
    <source>
        <dbReference type="PROSITE" id="PS52004"/>
    </source>
</evidence>
<comment type="catalytic activity">
    <reaction evidence="12 14">
        <text>(9Z)-hexadecenoyl-[ACP] + malonyl-[ACP] + H(+) = 3-oxo-(11Z)-octadecenoyl-[ACP] + holo-[ACP] + CO2</text>
        <dbReference type="Rhea" id="RHEA:55040"/>
        <dbReference type="Rhea" id="RHEA-COMP:9623"/>
        <dbReference type="Rhea" id="RHEA-COMP:9685"/>
        <dbReference type="Rhea" id="RHEA-COMP:10800"/>
        <dbReference type="Rhea" id="RHEA-COMP:14074"/>
        <dbReference type="ChEBI" id="CHEBI:15378"/>
        <dbReference type="ChEBI" id="CHEBI:16526"/>
        <dbReference type="ChEBI" id="CHEBI:64479"/>
        <dbReference type="ChEBI" id="CHEBI:78449"/>
        <dbReference type="ChEBI" id="CHEBI:83989"/>
        <dbReference type="ChEBI" id="CHEBI:138538"/>
        <dbReference type="EC" id="2.3.1.179"/>
    </reaction>
</comment>